<evidence type="ECO:0008006" key="4">
    <source>
        <dbReference type="Google" id="ProtNLM"/>
    </source>
</evidence>
<dbReference type="SUPFAM" id="SSF56059">
    <property type="entry name" value="Glutathione synthetase ATP-binding domain-like"/>
    <property type="match status" value="1"/>
</dbReference>
<gene>
    <name evidence="2" type="ORF">BFF78_42155</name>
</gene>
<reference evidence="3" key="1">
    <citation type="submission" date="2016-09" db="EMBL/GenBank/DDBJ databases">
        <title>Streptomyces puniciscabiei strain:TW1S1 Genome sequencing and assembly.</title>
        <authorList>
            <person name="Kim M.-K."/>
            <person name="Kim S.B."/>
        </authorList>
    </citation>
    <scope>NUCLEOTIDE SEQUENCE [LARGE SCALE GENOMIC DNA]</scope>
    <source>
        <strain evidence="3">TW1S1</strain>
    </source>
</reference>
<keyword evidence="3" id="KW-1185">Reference proteome</keyword>
<organism evidence="2 3">
    <name type="scientific">Streptomyces fodineus</name>
    <dbReference type="NCBI Taxonomy" id="1904616"/>
    <lineage>
        <taxon>Bacteria</taxon>
        <taxon>Bacillati</taxon>
        <taxon>Actinomycetota</taxon>
        <taxon>Actinomycetes</taxon>
        <taxon>Kitasatosporales</taxon>
        <taxon>Streptomycetaceae</taxon>
        <taxon>Streptomyces</taxon>
    </lineage>
</organism>
<evidence type="ECO:0000313" key="3">
    <source>
        <dbReference type="Proteomes" id="UP000094960"/>
    </source>
</evidence>
<proteinExistence type="predicted"/>
<dbReference type="AlphaFoldDB" id="A0A1D7YMN8"/>
<dbReference type="EMBL" id="CP017248">
    <property type="protein sequence ID" value="AOR36772.1"/>
    <property type="molecule type" value="Genomic_DNA"/>
</dbReference>
<evidence type="ECO:0000313" key="2">
    <source>
        <dbReference type="EMBL" id="AOR36772.1"/>
    </source>
</evidence>
<evidence type="ECO:0000256" key="1">
    <source>
        <dbReference type="SAM" id="MobiDB-lite"/>
    </source>
</evidence>
<name>A0A1D7YMN8_9ACTN</name>
<sequence length="221" mass="24416">MVCTPDDLHDDTGRGLFTRDGDGRPRPVTVVHRRAVLTDLLSRYGAALTEHPMTRAWADGARVMVNPCTSNVAHRKSVLALLTDPRTRCLLPKTEAKGAGNLVPWMRLLRPGPTTCPDGRTADLLEFARPRREHLVLKPNDDYGGTGIVCVRRTTDAAWRTALGRVLTIPHVIQERLSIPTAPYAVLEHGRLRIRRCCESVDPFLFGTKARDASPASPPPH</sequence>
<dbReference type="Proteomes" id="UP000094960">
    <property type="component" value="Chromosome"/>
</dbReference>
<protein>
    <recommendedName>
        <fullName evidence="4">ATP-grasp domain-containing protein</fullName>
    </recommendedName>
</protein>
<feature type="region of interest" description="Disordered" evidence="1">
    <location>
        <begin position="1"/>
        <end position="24"/>
    </location>
</feature>
<dbReference type="KEGG" id="spun:BFF78_42155"/>
<accession>A0A1D7YMN8</accession>